<dbReference type="PANTHER" id="PTHR48013">
    <property type="entry name" value="DUAL SPECIFICITY MITOGEN-ACTIVATED PROTEIN KINASE KINASE 5-RELATED"/>
    <property type="match status" value="1"/>
</dbReference>
<dbReference type="SUPFAM" id="SSF56112">
    <property type="entry name" value="Protein kinase-like (PK-like)"/>
    <property type="match status" value="1"/>
</dbReference>
<dbReference type="FunFam" id="1.10.510.10:FF:000687">
    <property type="entry name" value="MAP kinase kinase MKK1/SSP32"/>
    <property type="match status" value="1"/>
</dbReference>
<keyword evidence="5 13" id="KW-0547">Nucleotide-binding</keyword>
<evidence type="ECO:0000256" key="14">
    <source>
        <dbReference type="RuleBase" id="RU000304"/>
    </source>
</evidence>
<feature type="binding site" evidence="13">
    <location>
        <position position="89"/>
    </location>
    <ligand>
        <name>ATP</name>
        <dbReference type="ChEBI" id="CHEBI:30616"/>
    </ligand>
</feature>
<evidence type="ECO:0000256" key="10">
    <source>
        <dbReference type="ARBA" id="ARBA00049014"/>
    </source>
</evidence>
<evidence type="ECO:0000256" key="8">
    <source>
        <dbReference type="ARBA" id="ARBA00038035"/>
    </source>
</evidence>
<keyword evidence="17" id="KW-1185">Reference proteome</keyword>
<dbReference type="InterPro" id="IPR008271">
    <property type="entry name" value="Ser/Thr_kinase_AS"/>
</dbReference>
<organism evidence="16 17">
    <name type="scientific">Caenorhabditis angaria</name>
    <dbReference type="NCBI Taxonomy" id="860376"/>
    <lineage>
        <taxon>Eukaryota</taxon>
        <taxon>Metazoa</taxon>
        <taxon>Ecdysozoa</taxon>
        <taxon>Nematoda</taxon>
        <taxon>Chromadorea</taxon>
        <taxon>Rhabditida</taxon>
        <taxon>Rhabditina</taxon>
        <taxon>Rhabditomorpha</taxon>
        <taxon>Rhabditoidea</taxon>
        <taxon>Rhabditidae</taxon>
        <taxon>Peloderinae</taxon>
        <taxon>Caenorhabditis</taxon>
    </lineage>
</organism>
<dbReference type="InterPro" id="IPR017441">
    <property type="entry name" value="Protein_kinase_ATP_BS"/>
</dbReference>
<protein>
    <recommendedName>
        <fullName evidence="9">mitogen-activated protein kinase kinase</fullName>
        <ecNumber evidence="9">2.7.12.2</ecNumber>
    </recommendedName>
</protein>
<evidence type="ECO:0000256" key="4">
    <source>
        <dbReference type="ARBA" id="ARBA00022679"/>
    </source>
</evidence>
<dbReference type="PROSITE" id="PS00108">
    <property type="entry name" value="PROTEIN_KINASE_ST"/>
    <property type="match status" value="1"/>
</dbReference>
<dbReference type="PROSITE" id="PS50011">
    <property type="entry name" value="PROTEIN_KINASE_DOM"/>
    <property type="match status" value="1"/>
</dbReference>
<dbReference type="GO" id="GO:0005737">
    <property type="term" value="C:cytoplasm"/>
    <property type="evidence" value="ECO:0007669"/>
    <property type="project" value="UniProtKB-SubCell"/>
</dbReference>
<evidence type="ECO:0000256" key="5">
    <source>
        <dbReference type="ARBA" id="ARBA00022741"/>
    </source>
</evidence>
<accession>A0A9P1NC71</accession>
<dbReference type="OrthoDB" id="10252354at2759"/>
<comment type="catalytic activity">
    <reaction evidence="10">
        <text>L-seryl-[protein] + ATP = O-phospho-L-seryl-[protein] + ADP + H(+)</text>
        <dbReference type="Rhea" id="RHEA:17989"/>
        <dbReference type="Rhea" id="RHEA-COMP:9863"/>
        <dbReference type="Rhea" id="RHEA-COMP:11604"/>
        <dbReference type="ChEBI" id="CHEBI:15378"/>
        <dbReference type="ChEBI" id="CHEBI:29999"/>
        <dbReference type="ChEBI" id="CHEBI:30616"/>
        <dbReference type="ChEBI" id="CHEBI:83421"/>
        <dbReference type="ChEBI" id="CHEBI:456216"/>
        <dbReference type="EC" id="2.7.12.2"/>
    </reaction>
</comment>
<dbReference type="GO" id="GO:0006950">
    <property type="term" value="P:response to stress"/>
    <property type="evidence" value="ECO:0007669"/>
    <property type="project" value="UniProtKB-ARBA"/>
</dbReference>
<evidence type="ECO:0000256" key="9">
    <source>
        <dbReference type="ARBA" id="ARBA00038999"/>
    </source>
</evidence>
<sequence length="362" mass="41161">MVQQDDDRNFDRPMTLLSRPMIPANIENDPDEDDLLRNLSTGTLKFPDNPTSYTFNLSSLNDQGIIGNGFYGTVYKMKHIETGKLMAVKRIRCNNLEPKEKQRLLREHDTIVNSEKCANIVKFYGAIFSEGDCLICMELMDVSMDLLYKRVYNVKHSRLEENAIGHIAVSTIDALSYLKDMMKIIHRDVKPSNILVDSKGNVKLCDFGICGVLENSVAKTHDVGCQPYLAPERIATVNSNYDVRSDVWSLGITLYELATGVFPYQEWRTPFDQISAVVQNDPPYLEEGGTSNFSLDMVQFINTCLTKEVGKRPKYRHLKYYSFYLRYSIPTGSTPTPEIEQARQVLGFEAVDTRNHPVEILG</sequence>
<dbReference type="InterPro" id="IPR000719">
    <property type="entry name" value="Prot_kinase_dom"/>
</dbReference>
<evidence type="ECO:0000259" key="15">
    <source>
        <dbReference type="PROSITE" id="PS50011"/>
    </source>
</evidence>
<evidence type="ECO:0000256" key="6">
    <source>
        <dbReference type="ARBA" id="ARBA00022777"/>
    </source>
</evidence>
<dbReference type="AlphaFoldDB" id="A0A9P1NC71"/>
<dbReference type="EC" id="2.7.12.2" evidence="9"/>
<evidence type="ECO:0000256" key="11">
    <source>
        <dbReference type="ARBA" id="ARBA00049299"/>
    </source>
</evidence>
<dbReference type="Gene3D" id="3.30.200.20">
    <property type="entry name" value="Phosphorylase Kinase, domain 1"/>
    <property type="match status" value="1"/>
</dbReference>
<comment type="caution">
    <text evidence="16">The sequence shown here is derived from an EMBL/GenBank/DDBJ whole genome shotgun (WGS) entry which is preliminary data.</text>
</comment>
<dbReference type="FunFam" id="3.30.200.20:FF:000040">
    <property type="entry name" value="Dual specificity mitogen-activated protein kinase kinase"/>
    <property type="match status" value="1"/>
</dbReference>
<dbReference type="PROSITE" id="PS00107">
    <property type="entry name" value="PROTEIN_KINASE_ATP"/>
    <property type="match status" value="1"/>
</dbReference>
<reference evidence="16" key="1">
    <citation type="submission" date="2022-11" db="EMBL/GenBank/DDBJ databases">
        <authorList>
            <person name="Kikuchi T."/>
        </authorList>
    </citation>
    <scope>NUCLEOTIDE SEQUENCE</scope>
    <source>
        <strain evidence="16">PS1010</strain>
    </source>
</reference>
<keyword evidence="3 14" id="KW-0723">Serine/threonine-protein kinase</keyword>
<proteinExistence type="inferred from homology"/>
<evidence type="ECO:0000256" key="12">
    <source>
        <dbReference type="ARBA" id="ARBA00051693"/>
    </source>
</evidence>
<keyword evidence="6" id="KW-0418">Kinase</keyword>
<evidence type="ECO:0000256" key="1">
    <source>
        <dbReference type="ARBA" id="ARBA00004496"/>
    </source>
</evidence>
<gene>
    <name evidence="16" type="ORF">CAMP_LOCUS18290</name>
</gene>
<dbReference type="GO" id="GO:0008545">
    <property type="term" value="F:JUN kinase kinase activity"/>
    <property type="evidence" value="ECO:0007669"/>
    <property type="project" value="TreeGrafter"/>
</dbReference>
<keyword evidence="2" id="KW-0963">Cytoplasm</keyword>
<feature type="domain" description="Protein kinase" evidence="15">
    <location>
        <begin position="60"/>
        <end position="324"/>
    </location>
</feature>
<comment type="subcellular location">
    <subcellularLocation>
        <location evidence="1">Cytoplasm</location>
    </subcellularLocation>
</comment>
<evidence type="ECO:0000256" key="13">
    <source>
        <dbReference type="PROSITE-ProRule" id="PRU10141"/>
    </source>
</evidence>
<dbReference type="SMART" id="SM00220">
    <property type="entry name" value="S_TKc"/>
    <property type="match status" value="1"/>
</dbReference>
<dbReference type="Gene3D" id="1.10.510.10">
    <property type="entry name" value="Transferase(Phosphotransferase) domain 1"/>
    <property type="match status" value="1"/>
</dbReference>
<dbReference type="PANTHER" id="PTHR48013:SF15">
    <property type="entry name" value="DUAL SPECIFICITY MITOGEN-ACTIVATED PROTEIN KINASE KINASE 4"/>
    <property type="match status" value="1"/>
</dbReference>
<comment type="catalytic activity">
    <reaction evidence="11">
        <text>L-threonyl-[protein] + ATP = O-phospho-L-threonyl-[protein] + ADP + H(+)</text>
        <dbReference type="Rhea" id="RHEA:46608"/>
        <dbReference type="Rhea" id="RHEA-COMP:11060"/>
        <dbReference type="Rhea" id="RHEA-COMP:11605"/>
        <dbReference type="ChEBI" id="CHEBI:15378"/>
        <dbReference type="ChEBI" id="CHEBI:30013"/>
        <dbReference type="ChEBI" id="CHEBI:30616"/>
        <dbReference type="ChEBI" id="CHEBI:61977"/>
        <dbReference type="ChEBI" id="CHEBI:456216"/>
        <dbReference type="EC" id="2.7.12.2"/>
    </reaction>
</comment>
<evidence type="ECO:0000256" key="2">
    <source>
        <dbReference type="ARBA" id="ARBA00022490"/>
    </source>
</evidence>
<keyword evidence="4" id="KW-0808">Transferase</keyword>
<dbReference type="Proteomes" id="UP001152747">
    <property type="component" value="Unassembled WGS sequence"/>
</dbReference>
<evidence type="ECO:0000313" key="16">
    <source>
        <dbReference type="EMBL" id="CAI5455653.1"/>
    </source>
</evidence>
<dbReference type="GO" id="GO:0004674">
    <property type="term" value="F:protein serine/threonine kinase activity"/>
    <property type="evidence" value="ECO:0007669"/>
    <property type="project" value="UniProtKB-KW"/>
</dbReference>
<dbReference type="Pfam" id="PF00069">
    <property type="entry name" value="Pkinase"/>
    <property type="match status" value="1"/>
</dbReference>
<dbReference type="GO" id="GO:0005524">
    <property type="term" value="F:ATP binding"/>
    <property type="evidence" value="ECO:0007669"/>
    <property type="project" value="UniProtKB-UniRule"/>
</dbReference>
<comment type="similarity">
    <text evidence="8">Belongs to the protein kinase superfamily. STE Ser/Thr protein kinase family. MAP kinase kinase subfamily.</text>
</comment>
<evidence type="ECO:0000313" key="17">
    <source>
        <dbReference type="Proteomes" id="UP001152747"/>
    </source>
</evidence>
<dbReference type="EMBL" id="CANHGI010000006">
    <property type="protein sequence ID" value="CAI5455653.1"/>
    <property type="molecule type" value="Genomic_DNA"/>
</dbReference>
<comment type="catalytic activity">
    <reaction evidence="12">
        <text>L-tyrosyl-[protein] + ATP = O-phospho-L-tyrosyl-[protein] + ADP + H(+)</text>
        <dbReference type="Rhea" id="RHEA:10596"/>
        <dbReference type="Rhea" id="RHEA-COMP:10136"/>
        <dbReference type="Rhea" id="RHEA-COMP:20101"/>
        <dbReference type="ChEBI" id="CHEBI:15378"/>
        <dbReference type="ChEBI" id="CHEBI:30616"/>
        <dbReference type="ChEBI" id="CHEBI:46858"/>
        <dbReference type="ChEBI" id="CHEBI:61978"/>
        <dbReference type="ChEBI" id="CHEBI:456216"/>
        <dbReference type="EC" id="2.7.12.2"/>
    </reaction>
</comment>
<evidence type="ECO:0000256" key="7">
    <source>
        <dbReference type="ARBA" id="ARBA00022840"/>
    </source>
</evidence>
<dbReference type="InterPro" id="IPR011009">
    <property type="entry name" value="Kinase-like_dom_sf"/>
</dbReference>
<keyword evidence="7 13" id="KW-0067">ATP-binding</keyword>
<evidence type="ECO:0000256" key="3">
    <source>
        <dbReference type="ARBA" id="ARBA00022527"/>
    </source>
</evidence>
<name>A0A9P1NC71_9PELO</name>